<evidence type="ECO:0000313" key="2">
    <source>
        <dbReference type="EMBL" id="JAD63511.1"/>
    </source>
</evidence>
<accession>A0A0A9BJG6</accession>
<organism evidence="2">
    <name type="scientific">Arundo donax</name>
    <name type="common">Giant reed</name>
    <name type="synonym">Donax arundinaceus</name>
    <dbReference type="NCBI Taxonomy" id="35708"/>
    <lineage>
        <taxon>Eukaryota</taxon>
        <taxon>Viridiplantae</taxon>
        <taxon>Streptophyta</taxon>
        <taxon>Embryophyta</taxon>
        <taxon>Tracheophyta</taxon>
        <taxon>Spermatophyta</taxon>
        <taxon>Magnoliopsida</taxon>
        <taxon>Liliopsida</taxon>
        <taxon>Poales</taxon>
        <taxon>Poaceae</taxon>
        <taxon>PACMAD clade</taxon>
        <taxon>Arundinoideae</taxon>
        <taxon>Arundineae</taxon>
        <taxon>Arundo</taxon>
    </lineage>
</organism>
<reference evidence="2" key="1">
    <citation type="submission" date="2014-09" db="EMBL/GenBank/DDBJ databases">
        <authorList>
            <person name="Magalhaes I.L.F."/>
            <person name="Oliveira U."/>
            <person name="Santos F.R."/>
            <person name="Vidigal T.H.D.A."/>
            <person name="Brescovit A.D."/>
            <person name="Santos A.J."/>
        </authorList>
    </citation>
    <scope>NUCLEOTIDE SEQUENCE</scope>
    <source>
        <tissue evidence="2">Shoot tissue taken approximately 20 cm above the soil surface</tissue>
    </source>
</reference>
<dbReference type="AlphaFoldDB" id="A0A0A9BJG6"/>
<reference evidence="2" key="2">
    <citation type="journal article" date="2015" name="Data Brief">
        <title>Shoot transcriptome of the giant reed, Arundo donax.</title>
        <authorList>
            <person name="Barrero R.A."/>
            <person name="Guerrero F.D."/>
            <person name="Moolhuijzen P."/>
            <person name="Goolsby J.A."/>
            <person name="Tidwell J."/>
            <person name="Bellgard S.E."/>
            <person name="Bellgard M.I."/>
        </authorList>
    </citation>
    <scope>NUCLEOTIDE SEQUENCE</scope>
    <source>
        <tissue evidence="2">Shoot tissue taken approximately 20 cm above the soil surface</tissue>
    </source>
</reference>
<name>A0A0A9BJG6_ARUDO</name>
<sequence length="85" mass="8529">MAGAPASMEAVSAATSWFMDSSYVLPSPPPHANTAAAAGIATTTSYNINNGQSSGDDDNGTSNNNNNCGSGIPAWGDMSTFAMLP</sequence>
<protein>
    <submittedName>
        <fullName evidence="2">Uncharacterized protein</fullName>
    </submittedName>
</protein>
<evidence type="ECO:0000256" key="1">
    <source>
        <dbReference type="SAM" id="MobiDB-lite"/>
    </source>
</evidence>
<dbReference type="EMBL" id="GBRH01234384">
    <property type="protein sequence ID" value="JAD63511.1"/>
    <property type="molecule type" value="Transcribed_RNA"/>
</dbReference>
<feature type="region of interest" description="Disordered" evidence="1">
    <location>
        <begin position="45"/>
        <end position="85"/>
    </location>
</feature>
<feature type="compositionally biased region" description="Low complexity" evidence="1">
    <location>
        <begin position="45"/>
        <end position="71"/>
    </location>
</feature>
<proteinExistence type="predicted"/>